<dbReference type="InterPro" id="IPR006171">
    <property type="entry name" value="TOPRIM_dom"/>
</dbReference>
<name>A0ABS8ES86_9FIRM</name>
<keyword evidence="3 12" id="KW-0808">Transferase</keyword>
<dbReference type="PANTHER" id="PTHR30313:SF2">
    <property type="entry name" value="DNA PRIMASE"/>
    <property type="match status" value="1"/>
</dbReference>
<feature type="domain" description="Toprim" evidence="14">
    <location>
        <begin position="255"/>
        <end position="336"/>
    </location>
</feature>
<evidence type="ECO:0000256" key="5">
    <source>
        <dbReference type="ARBA" id="ARBA00022705"/>
    </source>
</evidence>
<dbReference type="SUPFAM" id="SSF57783">
    <property type="entry name" value="Zinc beta-ribbon"/>
    <property type="match status" value="1"/>
</dbReference>
<dbReference type="Gene3D" id="3.90.580.10">
    <property type="entry name" value="Zinc finger, CHC2-type domain"/>
    <property type="match status" value="1"/>
</dbReference>
<dbReference type="Gene3D" id="3.90.980.10">
    <property type="entry name" value="DNA primase, catalytic core, N-terminal domain"/>
    <property type="match status" value="1"/>
</dbReference>
<dbReference type="InterPro" id="IPR002694">
    <property type="entry name" value="Znf_CHC2"/>
</dbReference>
<keyword evidence="7 12" id="KW-0863">Zinc-finger</keyword>
<protein>
    <recommendedName>
        <fullName evidence="12 13">DNA primase</fullName>
        <ecNumber evidence="12">2.7.7.101</ecNumber>
    </recommendedName>
</protein>
<dbReference type="PIRSF" id="PIRSF002811">
    <property type="entry name" value="DnaG"/>
    <property type="match status" value="1"/>
</dbReference>
<comment type="caution">
    <text evidence="15">The sequence shown here is derived from an EMBL/GenBank/DDBJ whole genome shotgun (WGS) entry which is preliminary data.</text>
</comment>
<dbReference type="HAMAP" id="MF_00974">
    <property type="entry name" value="DNA_primase_DnaG"/>
    <property type="match status" value="1"/>
</dbReference>
<dbReference type="InterPro" id="IPR050219">
    <property type="entry name" value="DnaG_primase"/>
</dbReference>
<keyword evidence="11 12" id="KW-0804">Transcription</keyword>
<dbReference type="Gene3D" id="1.10.860.10">
    <property type="entry name" value="DNAb Helicase, Chain A"/>
    <property type="match status" value="1"/>
</dbReference>
<comment type="catalytic activity">
    <reaction evidence="12">
        <text>ssDNA + n NTP = ssDNA/pppN(pN)n-1 hybrid + (n-1) diphosphate.</text>
        <dbReference type="EC" id="2.7.7.101"/>
    </reaction>
</comment>
<dbReference type="InterPro" id="IPR013264">
    <property type="entry name" value="DNAG_N"/>
</dbReference>
<keyword evidence="1 12" id="KW-0240">DNA-directed RNA polymerase</keyword>
<dbReference type="SMART" id="SM00400">
    <property type="entry name" value="ZnF_CHCC"/>
    <property type="match status" value="1"/>
</dbReference>
<comment type="domain">
    <text evidence="12">Contains an N-terminal zinc-binding domain, a central core domain that contains the primase activity, and a C-terminal DnaB-binding domain.</text>
</comment>
<keyword evidence="5 12" id="KW-0235">DNA replication</keyword>
<evidence type="ECO:0000256" key="12">
    <source>
        <dbReference type="HAMAP-Rule" id="MF_00974"/>
    </source>
</evidence>
<proteinExistence type="inferred from homology"/>
<evidence type="ECO:0000256" key="7">
    <source>
        <dbReference type="ARBA" id="ARBA00022771"/>
    </source>
</evidence>
<evidence type="ECO:0000256" key="8">
    <source>
        <dbReference type="ARBA" id="ARBA00022833"/>
    </source>
</evidence>
<evidence type="ECO:0000259" key="14">
    <source>
        <dbReference type="PROSITE" id="PS50880"/>
    </source>
</evidence>
<dbReference type="NCBIfam" id="TIGR01391">
    <property type="entry name" value="dnaG"/>
    <property type="match status" value="1"/>
</dbReference>
<keyword evidence="6 12" id="KW-0479">Metal-binding</keyword>
<dbReference type="PANTHER" id="PTHR30313">
    <property type="entry name" value="DNA PRIMASE"/>
    <property type="match status" value="1"/>
</dbReference>
<accession>A0ABS8ES86</accession>
<dbReference type="RefSeq" id="WP_022119566.1">
    <property type="nucleotide sequence ID" value="NZ_JAJEQE010000002.1"/>
</dbReference>
<evidence type="ECO:0000256" key="11">
    <source>
        <dbReference type="ARBA" id="ARBA00023163"/>
    </source>
</evidence>
<reference evidence="15 16" key="1">
    <citation type="submission" date="2021-10" db="EMBL/GenBank/DDBJ databases">
        <title>Anaerobic single-cell dispensing facilitates the cultivation of human gut bacteria.</title>
        <authorList>
            <person name="Afrizal A."/>
        </authorList>
    </citation>
    <scope>NUCLEOTIDE SEQUENCE [LARGE SCALE GENOMIC DNA]</scope>
    <source>
        <strain evidence="15 16">CLA-AA-H246</strain>
    </source>
</reference>
<dbReference type="Proteomes" id="UP001299235">
    <property type="component" value="Unassembled WGS sequence"/>
</dbReference>
<keyword evidence="10 12" id="KW-0238">DNA-binding</keyword>
<keyword evidence="4 12" id="KW-0548">Nucleotidyltransferase</keyword>
<keyword evidence="2 12" id="KW-0639">Primosome</keyword>
<evidence type="ECO:0000256" key="4">
    <source>
        <dbReference type="ARBA" id="ARBA00022695"/>
    </source>
</evidence>
<dbReference type="CDD" id="cd03364">
    <property type="entry name" value="TOPRIM_DnaG_primases"/>
    <property type="match status" value="1"/>
</dbReference>
<dbReference type="InterPro" id="IPR006295">
    <property type="entry name" value="DNA_primase_DnaG"/>
</dbReference>
<comment type="similarity">
    <text evidence="12 13">Belongs to the DnaG primase family.</text>
</comment>
<feature type="zinc finger region" description="CHC2-type" evidence="12">
    <location>
        <begin position="38"/>
        <end position="62"/>
    </location>
</feature>
<evidence type="ECO:0000256" key="10">
    <source>
        <dbReference type="ARBA" id="ARBA00023125"/>
    </source>
</evidence>
<keyword evidence="16" id="KW-1185">Reference proteome</keyword>
<comment type="cofactor">
    <cofactor evidence="12 13">
        <name>Zn(2+)</name>
        <dbReference type="ChEBI" id="CHEBI:29105"/>
    </cofactor>
    <text evidence="12 13">Binds 1 zinc ion per monomer.</text>
</comment>
<dbReference type="EC" id="2.7.7.101" evidence="12"/>
<evidence type="ECO:0000256" key="1">
    <source>
        <dbReference type="ARBA" id="ARBA00022478"/>
    </source>
</evidence>
<dbReference type="Pfam" id="PF10410">
    <property type="entry name" value="DnaB_bind"/>
    <property type="match status" value="1"/>
</dbReference>
<dbReference type="Pfam" id="PF13155">
    <property type="entry name" value="Toprim_2"/>
    <property type="match status" value="1"/>
</dbReference>
<evidence type="ECO:0000256" key="6">
    <source>
        <dbReference type="ARBA" id="ARBA00022723"/>
    </source>
</evidence>
<sequence length="592" mass="68814">MYYPEELVEEIRERNDIVEVIGTYVKLQKKGSSYFGLCPFHNEKSPSFSVSPDKQMYYCFGCGAGGNVFTFIMEYENYSFPEALKYLADRVGIKLPEREYSEEEKRQQDLRMQVLEINKMAANYFYYQLRTESGAQAMQYLKSRQLDDETIKRFALGYSSKYSSNLYQYFKSKKISDELLKESGLFNVDEKNGMYDKFWNRVIFPILDVNNRVIGFGGRVMGDGKPKYLNSPETIVFDKSRNLYGLNIARTARKKYLLVCEGYMDVISMHQAGFSNAVASLGTALTEKHATLLKRYTDEVILTYDSDDAGVRAALRAIPIVKRAGLRARVLHMNPYKDPDEFIKTLGAEKFQERIDQAENSFMFEISVLERNYDMKDPEGKTSFFQAVSEKLMEFEQELERENYIQAVAEKYHIGFDNLRKMVNRSAMRAIGREVPKSAVDRERKEIRKKSQDDGMKQSQRLMLTWLIDKKGLYAKVKPYLDADDFTEDLYHQAAQLLFEQLEKSELNPARIINHFEDPETQKEVASLFHAKLNLQSQAEFDKALNETLRKIINNSIEFRTKNMNPADIAGLQKILLDRKKVQDMPKITYQM</sequence>
<dbReference type="InterPro" id="IPR030846">
    <property type="entry name" value="DnaG_bac"/>
</dbReference>
<dbReference type="SUPFAM" id="SSF56731">
    <property type="entry name" value="DNA primase core"/>
    <property type="match status" value="1"/>
</dbReference>
<dbReference type="PROSITE" id="PS50880">
    <property type="entry name" value="TOPRIM"/>
    <property type="match status" value="1"/>
</dbReference>
<keyword evidence="8 12" id="KW-0862">Zinc</keyword>
<dbReference type="Gene3D" id="3.40.1360.10">
    <property type="match status" value="1"/>
</dbReference>
<comment type="subunit">
    <text evidence="12">Monomer. Interacts with DnaB.</text>
</comment>
<dbReference type="InterPro" id="IPR037068">
    <property type="entry name" value="DNA_primase_core_N_sf"/>
</dbReference>
<dbReference type="EMBL" id="JAJEQE010000002">
    <property type="protein sequence ID" value="MCC2147834.1"/>
    <property type="molecule type" value="Genomic_DNA"/>
</dbReference>
<comment type="function">
    <text evidence="12 13">RNA polymerase that catalyzes the synthesis of short RNA molecules used as primers for DNA polymerase during DNA replication.</text>
</comment>
<keyword evidence="9" id="KW-0460">Magnesium</keyword>
<evidence type="ECO:0000313" key="15">
    <source>
        <dbReference type="EMBL" id="MCC2147834.1"/>
    </source>
</evidence>
<dbReference type="SMART" id="SM00493">
    <property type="entry name" value="TOPRIM"/>
    <property type="match status" value="1"/>
</dbReference>
<organism evidence="15 16">
    <name type="scientific">Hominisplanchenecus faecis</name>
    <dbReference type="NCBI Taxonomy" id="2885351"/>
    <lineage>
        <taxon>Bacteria</taxon>
        <taxon>Bacillati</taxon>
        <taxon>Bacillota</taxon>
        <taxon>Clostridia</taxon>
        <taxon>Lachnospirales</taxon>
        <taxon>Lachnospiraceae</taxon>
        <taxon>Hominisplanchenecus</taxon>
    </lineage>
</organism>
<evidence type="ECO:0000256" key="3">
    <source>
        <dbReference type="ARBA" id="ARBA00022679"/>
    </source>
</evidence>
<evidence type="ECO:0000313" key="16">
    <source>
        <dbReference type="Proteomes" id="UP001299235"/>
    </source>
</evidence>
<dbReference type="InterPro" id="IPR019475">
    <property type="entry name" value="DNA_primase_DnaB-bd"/>
</dbReference>
<dbReference type="InterPro" id="IPR036977">
    <property type="entry name" value="DNA_primase_Znf_CHC2"/>
</dbReference>
<evidence type="ECO:0000256" key="9">
    <source>
        <dbReference type="ARBA" id="ARBA00022842"/>
    </source>
</evidence>
<evidence type="ECO:0000256" key="13">
    <source>
        <dbReference type="PIRNR" id="PIRNR002811"/>
    </source>
</evidence>
<dbReference type="Pfam" id="PF01807">
    <property type="entry name" value="Zn_ribbon_DnaG"/>
    <property type="match status" value="1"/>
</dbReference>
<dbReference type="InterPro" id="IPR016136">
    <property type="entry name" value="DNA_helicase_N/primase_C"/>
</dbReference>
<dbReference type="InterPro" id="IPR034151">
    <property type="entry name" value="TOPRIM_DnaG_bac"/>
</dbReference>
<evidence type="ECO:0000256" key="2">
    <source>
        <dbReference type="ARBA" id="ARBA00022515"/>
    </source>
</evidence>
<dbReference type="Pfam" id="PF08275">
    <property type="entry name" value="DNAG_N"/>
    <property type="match status" value="1"/>
</dbReference>
<gene>
    <name evidence="12 15" type="primary">dnaG</name>
    <name evidence="15" type="ORF">LKD42_00975</name>
</gene>